<comment type="caution">
    <text evidence="1">The sequence shown here is derived from an EMBL/GenBank/DDBJ whole genome shotgun (WGS) entry which is preliminary data.</text>
</comment>
<proteinExistence type="predicted"/>
<protein>
    <submittedName>
        <fullName evidence="1">Uncharacterized protein</fullName>
    </submittedName>
</protein>
<evidence type="ECO:0000313" key="2">
    <source>
        <dbReference type="Proteomes" id="UP000608522"/>
    </source>
</evidence>
<sequence length="91" mass="9508">MAFSQRMRLRGGALEFGAKGVRPTRGNVLEDVTVCSPDQEAAVLIDAVPESTAALTQALLGLGGSRVPGPGRREAVGRGHGVTRFRAHVVT</sequence>
<organism evidence="1 2">
    <name type="scientific">Streptomyces spororaveus</name>
    <dbReference type="NCBI Taxonomy" id="284039"/>
    <lineage>
        <taxon>Bacteria</taxon>
        <taxon>Bacillati</taxon>
        <taxon>Actinomycetota</taxon>
        <taxon>Actinomycetes</taxon>
        <taxon>Kitasatosporales</taxon>
        <taxon>Streptomycetaceae</taxon>
        <taxon>Streptomyces</taxon>
    </lineage>
</organism>
<gene>
    <name evidence="1" type="ORF">Sspor_12940</name>
</gene>
<name>A0ABQ3T5Q8_9ACTN</name>
<reference evidence="2" key="1">
    <citation type="submission" date="2023-07" db="EMBL/GenBank/DDBJ databases">
        <title>Whole genome shotgun sequence of Streptomyces spororaveus NBRC 15456.</title>
        <authorList>
            <person name="Komaki H."/>
            <person name="Tamura T."/>
        </authorList>
    </citation>
    <scope>NUCLEOTIDE SEQUENCE [LARGE SCALE GENOMIC DNA]</scope>
    <source>
        <strain evidence="2">NBRC 15456</strain>
    </source>
</reference>
<evidence type="ECO:0000313" key="1">
    <source>
        <dbReference type="EMBL" id="GHI75733.1"/>
    </source>
</evidence>
<keyword evidence="2" id="KW-1185">Reference proteome</keyword>
<accession>A0ABQ3T5Q8</accession>
<dbReference type="EMBL" id="BNED01000005">
    <property type="protein sequence ID" value="GHI75733.1"/>
    <property type="molecule type" value="Genomic_DNA"/>
</dbReference>
<dbReference type="RefSeq" id="WP_202198136.1">
    <property type="nucleotide sequence ID" value="NZ_BAAATO010000046.1"/>
</dbReference>
<dbReference type="Proteomes" id="UP000608522">
    <property type="component" value="Unassembled WGS sequence"/>
</dbReference>